<gene>
    <name evidence="2" type="ORF">SADUNF_Sadunf16G0252900</name>
</gene>
<name>A0A835JGA8_9ROSI</name>
<organism evidence="2 3">
    <name type="scientific">Salix dunnii</name>
    <dbReference type="NCBI Taxonomy" id="1413687"/>
    <lineage>
        <taxon>Eukaryota</taxon>
        <taxon>Viridiplantae</taxon>
        <taxon>Streptophyta</taxon>
        <taxon>Embryophyta</taxon>
        <taxon>Tracheophyta</taxon>
        <taxon>Spermatophyta</taxon>
        <taxon>Magnoliopsida</taxon>
        <taxon>eudicotyledons</taxon>
        <taxon>Gunneridae</taxon>
        <taxon>Pentapetalae</taxon>
        <taxon>rosids</taxon>
        <taxon>fabids</taxon>
        <taxon>Malpighiales</taxon>
        <taxon>Salicaceae</taxon>
        <taxon>Saliceae</taxon>
        <taxon>Salix</taxon>
    </lineage>
</organism>
<dbReference type="AlphaFoldDB" id="A0A835JGA8"/>
<evidence type="ECO:0000313" key="3">
    <source>
        <dbReference type="Proteomes" id="UP000657918"/>
    </source>
</evidence>
<protein>
    <submittedName>
        <fullName evidence="2">Uncharacterized protein</fullName>
    </submittedName>
</protein>
<dbReference type="EMBL" id="JADGMS010000016">
    <property type="protein sequence ID" value="KAF9666670.1"/>
    <property type="molecule type" value="Genomic_DNA"/>
</dbReference>
<evidence type="ECO:0000313" key="2">
    <source>
        <dbReference type="EMBL" id="KAF9666670.1"/>
    </source>
</evidence>
<sequence length="124" mass="14086">MIDKLQKPKVFQLRFGTFCSIMNRYDIIVVNVFYNIIDVEPPQQHVEPKLHDIDNPFIQEVVASASKKPLLLNPITPTHIPSSRSHVHTPSRSTTNATVRPPNIFTLLDDNASTMSKEKDPPKK</sequence>
<accession>A0A835JGA8</accession>
<feature type="compositionally biased region" description="Polar residues" evidence="1">
    <location>
        <begin position="75"/>
        <end position="98"/>
    </location>
</feature>
<reference evidence="2 3" key="1">
    <citation type="submission" date="2020-10" db="EMBL/GenBank/DDBJ databases">
        <title>Plant Genome Project.</title>
        <authorList>
            <person name="Zhang R.-G."/>
        </authorList>
    </citation>
    <scope>NUCLEOTIDE SEQUENCE [LARGE SCALE GENOMIC DNA]</scope>
    <source>
        <strain evidence="2">FAFU-HL-1</strain>
        <tissue evidence="2">Leaf</tissue>
    </source>
</reference>
<feature type="region of interest" description="Disordered" evidence="1">
    <location>
        <begin position="73"/>
        <end position="103"/>
    </location>
</feature>
<evidence type="ECO:0000256" key="1">
    <source>
        <dbReference type="SAM" id="MobiDB-lite"/>
    </source>
</evidence>
<keyword evidence="3" id="KW-1185">Reference proteome</keyword>
<proteinExistence type="predicted"/>
<dbReference type="OrthoDB" id="860665at2759"/>
<comment type="caution">
    <text evidence="2">The sequence shown here is derived from an EMBL/GenBank/DDBJ whole genome shotgun (WGS) entry which is preliminary data.</text>
</comment>
<dbReference type="Proteomes" id="UP000657918">
    <property type="component" value="Chromosome 16"/>
</dbReference>